<dbReference type="PANTHER" id="PTHR30520:SF6">
    <property type="entry name" value="FORMATE_NITRATE FAMILY TRANSPORTER (EUROFUNG)"/>
    <property type="match status" value="1"/>
</dbReference>
<dbReference type="Gene3D" id="1.20.1080.10">
    <property type="entry name" value="Glycerol uptake facilitator protein"/>
    <property type="match status" value="1"/>
</dbReference>
<comment type="subcellular location">
    <subcellularLocation>
        <location evidence="1">Membrane</location>
        <topology evidence="1">Multi-pass membrane protein</topology>
    </subcellularLocation>
</comment>
<evidence type="ECO:0008006" key="8">
    <source>
        <dbReference type="Google" id="ProtNLM"/>
    </source>
</evidence>
<organism evidence="7">
    <name type="scientific">marine sediment metagenome</name>
    <dbReference type="NCBI Taxonomy" id="412755"/>
    <lineage>
        <taxon>unclassified sequences</taxon>
        <taxon>metagenomes</taxon>
        <taxon>ecological metagenomes</taxon>
    </lineage>
</organism>
<comment type="similarity">
    <text evidence="5">Belongs to the FNT transporter (TC 1.A.16) family.</text>
</comment>
<sequence>ANALLIANAKVNLSFGSALARGIMCNALVCLAIWLCFSARTITGKILSILFPITAFVAAGFEHSIANMYFIPMGILLAGQPAVLGAAGVTAGGIVNLTWAGFVGNLVPVTIGNIIGGGILVGAVYWLAYLRRERTAELVIARPWLRGVIPGFRGAKLAEPVPDQLTEPIRAQITELIRGKLDEPVALDRGGKALLAVLGRARDDGDFLARLAENPDQALKDYELTSEEKAALSSGDIRWIESKLGTLDE</sequence>
<evidence type="ECO:0000256" key="1">
    <source>
        <dbReference type="ARBA" id="ARBA00004141"/>
    </source>
</evidence>
<dbReference type="AlphaFoldDB" id="X1UWK8"/>
<dbReference type="GO" id="GO:0005886">
    <property type="term" value="C:plasma membrane"/>
    <property type="evidence" value="ECO:0007669"/>
    <property type="project" value="TreeGrafter"/>
</dbReference>
<evidence type="ECO:0000313" key="7">
    <source>
        <dbReference type="EMBL" id="GAJ04286.1"/>
    </source>
</evidence>
<dbReference type="EMBL" id="BARW01030275">
    <property type="protein sequence ID" value="GAJ04286.1"/>
    <property type="molecule type" value="Genomic_DNA"/>
</dbReference>
<name>X1UWK8_9ZZZZ</name>
<comment type="caution">
    <text evidence="7">The sequence shown here is derived from an EMBL/GenBank/DDBJ whole genome shotgun (WGS) entry which is preliminary data.</text>
</comment>
<gene>
    <name evidence="7" type="ORF">S12H4_48442</name>
</gene>
<feature type="transmembrane region" description="Helical" evidence="6">
    <location>
        <begin position="49"/>
        <end position="71"/>
    </location>
</feature>
<evidence type="ECO:0000256" key="6">
    <source>
        <dbReference type="SAM" id="Phobius"/>
    </source>
</evidence>
<dbReference type="InterPro" id="IPR000292">
    <property type="entry name" value="For/NO2_transpt"/>
</dbReference>
<keyword evidence="3 6" id="KW-1133">Transmembrane helix</keyword>
<keyword evidence="4 6" id="KW-0472">Membrane</keyword>
<keyword evidence="2 6" id="KW-0812">Transmembrane</keyword>
<dbReference type="InterPro" id="IPR023271">
    <property type="entry name" value="Aquaporin-like"/>
</dbReference>
<feature type="non-terminal residue" evidence="7">
    <location>
        <position position="249"/>
    </location>
</feature>
<evidence type="ECO:0000256" key="5">
    <source>
        <dbReference type="ARBA" id="ARBA00049660"/>
    </source>
</evidence>
<dbReference type="Pfam" id="PF01226">
    <property type="entry name" value="Form_Nir_trans"/>
    <property type="match status" value="1"/>
</dbReference>
<feature type="non-terminal residue" evidence="7">
    <location>
        <position position="1"/>
    </location>
</feature>
<feature type="transmembrane region" description="Helical" evidence="6">
    <location>
        <begin position="106"/>
        <end position="128"/>
    </location>
</feature>
<dbReference type="PANTHER" id="PTHR30520">
    <property type="entry name" value="FORMATE TRANSPORTER-RELATED"/>
    <property type="match status" value="1"/>
</dbReference>
<protein>
    <recommendedName>
        <fullName evidence="8">Formate/nitrite transporter family protein</fullName>
    </recommendedName>
</protein>
<dbReference type="NCBIfam" id="NF038399">
    <property type="entry name" value="NH_RiPP_Os17"/>
    <property type="match status" value="1"/>
</dbReference>
<evidence type="ECO:0000256" key="3">
    <source>
        <dbReference type="ARBA" id="ARBA00022989"/>
    </source>
</evidence>
<feature type="transmembrane region" description="Helical" evidence="6">
    <location>
        <begin position="18"/>
        <end position="37"/>
    </location>
</feature>
<reference evidence="7" key="1">
    <citation type="journal article" date="2014" name="Front. Microbiol.">
        <title>High frequency of phylogenetically diverse reductive dehalogenase-homologous genes in deep subseafloor sedimentary metagenomes.</title>
        <authorList>
            <person name="Kawai M."/>
            <person name="Futagami T."/>
            <person name="Toyoda A."/>
            <person name="Takaki Y."/>
            <person name="Nishi S."/>
            <person name="Hori S."/>
            <person name="Arai W."/>
            <person name="Tsubouchi T."/>
            <person name="Morono Y."/>
            <person name="Uchiyama I."/>
            <person name="Ito T."/>
            <person name="Fujiyama A."/>
            <person name="Inagaki F."/>
            <person name="Takami H."/>
        </authorList>
    </citation>
    <scope>NUCLEOTIDE SEQUENCE</scope>
    <source>
        <strain evidence="7">Expedition CK06-06</strain>
    </source>
</reference>
<accession>X1UWK8</accession>
<evidence type="ECO:0000256" key="2">
    <source>
        <dbReference type="ARBA" id="ARBA00022692"/>
    </source>
</evidence>
<dbReference type="GO" id="GO:0015499">
    <property type="term" value="F:formate transmembrane transporter activity"/>
    <property type="evidence" value="ECO:0007669"/>
    <property type="project" value="TreeGrafter"/>
</dbReference>
<proteinExistence type="inferred from homology"/>
<evidence type="ECO:0000256" key="4">
    <source>
        <dbReference type="ARBA" id="ARBA00023136"/>
    </source>
</evidence>